<keyword evidence="1" id="KW-0143">Chaperone</keyword>
<organism evidence="4 5">
    <name type="scientific">Phytopseudomonas dryadis</name>
    <dbReference type="NCBI Taxonomy" id="2487520"/>
    <lineage>
        <taxon>Bacteria</taxon>
        <taxon>Pseudomonadati</taxon>
        <taxon>Pseudomonadota</taxon>
        <taxon>Gammaproteobacteria</taxon>
        <taxon>Pseudomonadales</taxon>
        <taxon>Pseudomonadaceae</taxon>
        <taxon>Phytopseudomonas</taxon>
    </lineage>
</organism>
<keyword evidence="2" id="KW-1133">Transmembrane helix</keyword>
<evidence type="ECO:0000256" key="2">
    <source>
        <dbReference type="SAM" id="Phobius"/>
    </source>
</evidence>
<dbReference type="SUPFAM" id="SSF46565">
    <property type="entry name" value="Chaperone J-domain"/>
    <property type="match status" value="1"/>
</dbReference>
<feature type="transmembrane region" description="Helical" evidence="2">
    <location>
        <begin position="441"/>
        <end position="459"/>
    </location>
</feature>
<accession>A0ABY1ZB49</accession>
<keyword evidence="2" id="KW-0812">Transmembrane</keyword>
<proteinExistence type="predicted"/>
<sequence length="580" mass="65670">MVSPWQLLGLDAEADTRSIKRRYAQLLKQHRPDEDPEAFQRLREAYEYAIEWASQEVPEPASPPELDQPSVVVVPEPFGNGQRAFVPLSATQEAHLDEQARIAFLIDTCESLDIALLDAREANLEREFQLELVRRCEERDERALEILRWAMARLDWLTPWQADYLPPVAMAQLAQRLLEVELAELRASLPVISESRFHHRVYELARQKWLRPLELNRQLQQALVPILERYEQASVELIERLERLFGWSEQDGYLPCDGERWAALLARLASEKELRMLRALLAVSQPQTPEQRAAWFLFRPMSNGQRRRMADGFGEQDWQACQALAATVRMPHRPSVQGVLYFPEWRQWRPREWGAFAALYAWLLTALVLLINQAYRPSAADGQSLLRDGLLALVASAVTIALLSLLRRGWGWMARRLASLDVWLSRFILPAGVWRQGAGLLLIRHLLPATMFALLVGAWAKHVPWAAALAMMTLIGSVCFLAAVTAGASPTGWWTLLRRGIGGRAVLMLMLWLAIIVGGTLLAGLVGPEVRKSYPQRATEGRADLLKPCARPADAQQRHDCDDAARMVGEALQRAEGRTP</sequence>
<dbReference type="InterPro" id="IPR036869">
    <property type="entry name" value="J_dom_sf"/>
</dbReference>
<feature type="transmembrane region" description="Helical" evidence="2">
    <location>
        <begin position="390"/>
        <end position="406"/>
    </location>
</feature>
<dbReference type="EMBL" id="QJUM01000007">
    <property type="protein sequence ID" value="TBV07642.1"/>
    <property type="molecule type" value="Genomic_DNA"/>
</dbReference>
<feature type="transmembrane region" description="Helical" evidence="2">
    <location>
        <begin position="505"/>
        <end position="527"/>
    </location>
</feature>
<reference evidence="4 5" key="1">
    <citation type="submission" date="2018-06" db="EMBL/GenBank/DDBJ databases">
        <title>Three novel Pseudomonas species isolated from symptomatic oak.</title>
        <authorList>
            <person name="Bueno-Gonzalez V."/>
            <person name="Brady C."/>
        </authorList>
    </citation>
    <scope>NUCLEOTIDE SEQUENCE [LARGE SCALE GENOMIC DNA]</scope>
    <source>
        <strain evidence="4 5">P26B</strain>
    </source>
</reference>
<comment type="caution">
    <text evidence="4">The sequence shown here is derived from an EMBL/GenBank/DDBJ whole genome shotgun (WGS) entry which is preliminary data.</text>
</comment>
<keyword evidence="2" id="KW-0472">Membrane</keyword>
<evidence type="ECO:0000256" key="1">
    <source>
        <dbReference type="ARBA" id="ARBA00023186"/>
    </source>
</evidence>
<feature type="domain" description="J" evidence="3">
    <location>
        <begin position="3"/>
        <end position="54"/>
    </location>
</feature>
<evidence type="ECO:0000313" key="5">
    <source>
        <dbReference type="Proteomes" id="UP000291334"/>
    </source>
</evidence>
<feature type="transmembrane region" description="Helical" evidence="2">
    <location>
        <begin position="353"/>
        <end position="375"/>
    </location>
</feature>
<keyword evidence="5" id="KW-1185">Reference proteome</keyword>
<protein>
    <recommendedName>
        <fullName evidence="3">J domain-containing protein</fullName>
    </recommendedName>
</protein>
<dbReference type="SMART" id="SM00271">
    <property type="entry name" value="DnaJ"/>
    <property type="match status" value="1"/>
</dbReference>
<name>A0ABY1ZB49_9GAMM</name>
<dbReference type="InterPro" id="IPR001623">
    <property type="entry name" value="DnaJ_domain"/>
</dbReference>
<gene>
    <name evidence="4" type="ORF">DNK34_08010</name>
</gene>
<dbReference type="Gene3D" id="1.10.287.110">
    <property type="entry name" value="DnaJ domain"/>
    <property type="match status" value="1"/>
</dbReference>
<dbReference type="PROSITE" id="PS50076">
    <property type="entry name" value="DNAJ_2"/>
    <property type="match status" value="1"/>
</dbReference>
<feature type="transmembrane region" description="Helical" evidence="2">
    <location>
        <begin position="465"/>
        <end position="484"/>
    </location>
</feature>
<evidence type="ECO:0000313" key="4">
    <source>
        <dbReference type="EMBL" id="TBV07642.1"/>
    </source>
</evidence>
<evidence type="ECO:0000259" key="3">
    <source>
        <dbReference type="PROSITE" id="PS50076"/>
    </source>
</evidence>
<dbReference type="CDD" id="cd06257">
    <property type="entry name" value="DnaJ"/>
    <property type="match status" value="1"/>
</dbReference>
<dbReference type="Proteomes" id="UP000291334">
    <property type="component" value="Unassembled WGS sequence"/>
</dbReference>